<evidence type="ECO:0000313" key="3">
    <source>
        <dbReference type="EMBL" id="RWX51200.1"/>
    </source>
</evidence>
<dbReference type="SUPFAM" id="SSF54285">
    <property type="entry name" value="MoaD/ThiS"/>
    <property type="match status" value="1"/>
</dbReference>
<gene>
    <name evidence="1" type="ORF">VT99_10802</name>
    <name evidence="2" type="ORF">VU00_10542</name>
    <name evidence="3" type="ORF">VU01_11863</name>
</gene>
<dbReference type="EMBL" id="MTKS01000186">
    <property type="protein sequence ID" value="RWX51200.1"/>
    <property type="molecule type" value="Genomic_DNA"/>
</dbReference>
<comment type="caution">
    <text evidence="1">The sequence shown here is derived from an EMBL/GenBank/DDBJ whole genome shotgun (WGS) entry which is preliminary data.</text>
</comment>
<dbReference type="EMBL" id="MTKQ01000080">
    <property type="protein sequence ID" value="RWX48557.1"/>
    <property type="molecule type" value="Genomic_DNA"/>
</dbReference>
<sequence length="69" mass="7812">MEIRLNGESRFIDQITKMSVAGLLEMEQVTSPEMVAVQLNGEIVDRGTYHNTMIVDRNEVDFLYFMAGG</sequence>
<dbReference type="Proteomes" id="UP000288892">
    <property type="component" value="Unassembled WGS sequence"/>
</dbReference>
<dbReference type="Pfam" id="PF02597">
    <property type="entry name" value="ThiS"/>
    <property type="match status" value="1"/>
</dbReference>
<dbReference type="NCBIfam" id="TIGR01683">
    <property type="entry name" value="thiS"/>
    <property type="match status" value="1"/>
</dbReference>
<name>A0A3S3RUT1_9BACT</name>
<dbReference type="InterPro" id="IPR016155">
    <property type="entry name" value="Mopterin_synth/thiamin_S_b"/>
</dbReference>
<evidence type="ECO:0000313" key="5">
    <source>
        <dbReference type="Proteomes" id="UP000287615"/>
    </source>
</evidence>
<dbReference type="InterPro" id="IPR003749">
    <property type="entry name" value="ThiS/MoaD-like"/>
</dbReference>
<dbReference type="Proteomes" id="UP000286862">
    <property type="component" value="Unassembled WGS sequence"/>
</dbReference>
<dbReference type="CDD" id="cd00565">
    <property type="entry name" value="Ubl_ThiS"/>
    <property type="match status" value="1"/>
</dbReference>
<dbReference type="InterPro" id="IPR010035">
    <property type="entry name" value="Thi_S"/>
</dbReference>
<evidence type="ECO:0000313" key="1">
    <source>
        <dbReference type="EMBL" id="RWX48557.1"/>
    </source>
</evidence>
<reference evidence="4 5" key="1">
    <citation type="submission" date="2017-01" db="EMBL/GenBank/DDBJ databases">
        <title>The cable genome- insights into the physiology and evolution of filamentous bacteria capable of sulfide oxidation via long distance electron transfer.</title>
        <authorList>
            <person name="Schreiber L."/>
            <person name="Bjerg J.T."/>
            <person name="Boggild A."/>
            <person name="Van De Vossenberg J."/>
            <person name="Meysman F."/>
            <person name="Nielsen L.P."/>
            <person name="Schramm A."/>
            <person name="Kjeldsen K.U."/>
        </authorList>
    </citation>
    <scope>NUCLEOTIDE SEQUENCE [LARGE SCALE GENOMIC DNA]</scope>
    <source>
        <strain evidence="1">A2</strain>
        <strain evidence="2">A3</strain>
        <strain evidence="3">A5</strain>
    </source>
</reference>
<dbReference type="Proteomes" id="UP000287615">
    <property type="component" value="Unassembled WGS sequence"/>
</dbReference>
<protein>
    <submittedName>
        <fullName evidence="1">Sulfur carrier protein</fullName>
    </submittedName>
</protein>
<dbReference type="InterPro" id="IPR012675">
    <property type="entry name" value="Beta-grasp_dom_sf"/>
</dbReference>
<organism evidence="1 4">
    <name type="scientific">Candidatus Electrothrix marina</name>
    <dbReference type="NCBI Taxonomy" id="1859130"/>
    <lineage>
        <taxon>Bacteria</taxon>
        <taxon>Pseudomonadati</taxon>
        <taxon>Thermodesulfobacteriota</taxon>
        <taxon>Desulfobulbia</taxon>
        <taxon>Desulfobulbales</taxon>
        <taxon>Desulfobulbaceae</taxon>
        <taxon>Candidatus Electrothrix</taxon>
    </lineage>
</organism>
<dbReference type="EMBL" id="MTKR01000054">
    <property type="protein sequence ID" value="RWX50574.1"/>
    <property type="molecule type" value="Genomic_DNA"/>
</dbReference>
<dbReference type="Gene3D" id="3.10.20.30">
    <property type="match status" value="1"/>
</dbReference>
<evidence type="ECO:0000313" key="2">
    <source>
        <dbReference type="EMBL" id="RWX50574.1"/>
    </source>
</evidence>
<accession>A0A3S3RUT1</accession>
<proteinExistence type="predicted"/>
<keyword evidence="6" id="KW-1185">Reference proteome</keyword>
<evidence type="ECO:0000313" key="4">
    <source>
        <dbReference type="Proteomes" id="UP000286862"/>
    </source>
</evidence>
<evidence type="ECO:0000313" key="6">
    <source>
        <dbReference type="Proteomes" id="UP000288892"/>
    </source>
</evidence>
<dbReference type="AlphaFoldDB" id="A0A3S3RUT1"/>